<dbReference type="AlphaFoldDB" id="A0A4P6YUR6"/>
<dbReference type="RefSeq" id="WP_133363616.1">
    <property type="nucleotide sequence ID" value="NZ_CP037940.1"/>
</dbReference>
<dbReference type="SMART" id="SM00382">
    <property type="entry name" value="AAA"/>
    <property type="match status" value="1"/>
</dbReference>
<feature type="domain" description="ABC transporter" evidence="10">
    <location>
        <begin position="330"/>
        <end position="565"/>
    </location>
</feature>
<feature type="transmembrane region" description="Helical" evidence="9">
    <location>
        <begin position="234"/>
        <end position="257"/>
    </location>
</feature>
<dbReference type="PANTHER" id="PTHR43394">
    <property type="entry name" value="ATP-DEPENDENT PERMEASE MDL1, MITOCHONDRIAL"/>
    <property type="match status" value="1"/>
</dbReference>
<keyword evidence="7 9" id="KW-1133">Transmembrane helix</keyword>
<evidence type="ECO:0000313" key="12">
    <source>
        <dbReference type="EMBL" id="QBO36539.1"/>
    </source>
</evidence>
<dbReference type="Pfam" id="PF00005">
    <property type="entry name" value="ABC_tran"/>
    <property type="match status" value="1"/>
</dbReference>
<evidence type="ECO:0000256" key="1">
    <source>
        <dbReference type="ARBA" id="ARBA00004651"/>
    </source>
</evidence>
<name>A0A4P6YUR6_9LACO</name>
<evidence type="ECO:0000256" key="2">
    <source>
        <dbReference type="ARBA" id="ARBA00022448"/>
    </source>
</evidence>
<evidence type="ECO:0000313" key="13">
    <source>
        <dbReference type="Proteomes" id="UP000292886"/>
    </source>
</evidence>
<dbReference type="OrthoDB" id="9770415at2"/>
<organism evidence="12 13">
    <name type="scientific">Periweissella cryptocerci</name>
    <dbReference type="NCBI Taxonomy" id="2506420"/>
    <lineage>
        <taxon>Bacteria</taxon>
        <taxon>Bacillati</taxon>
        <taxon>Bacillota</taxon>
        <taxon>Bacilli</taxon>
        <taxon>Lactobacillales</taxon>
        <taxon>Lactobacillaceae</taxon>
        <taxon>Periweissella</taxon>
    </lineage>
</organism>
<dbReference type="Gene3D" id="3.40.50.300">
    <property type="entry name" value="P-loop containing nucleotide triphosphate hydrolases"/>
    <property type="match status" value="1"/>
</dbReference>
<feature type="transmembrane region" description="Helical" evidence="9">
    <location>
        <begin position="56"/>
        <end position="80"/>
    </location>
</feature>
<dbReference type="SUPFAM" id="SSF52540">
    <property type="entry name" value="P-loop containing nucleoside triphosphate hydrolases"/>
    <property type="match status" value="1"/>
</dbReference>
<keyword evidence="2" id="KW-0813">Transport</keyword>
<evidence type="ECO:0000259" key="10">
    <source>
        <dbReference type="PROSITE" id="PS50893"/>
    </source>
</evidence>
<sequence length="576" mass="63583">MGFLVKFAKKYRLDIFWAFISIAVMTGSALWQPKLLQKVMEAIIKNDSNQVDKLGFQLILIAVIGLVGGAINTIFAAKVAQGMAADIREKTYRKIQDFSYANIEKFSAGNLVVRLTNDITQIQNLVMMFLQSLLRIPILFIGSFILAIMTLPKLWWIIIVMVILIVFVSGLSFGRMGRYFGKMQKMIDRVNTLAKENLMGVRVVKSFVQEDNEIKRFTTTSDEMRDLNIVIGNLFAIIVPAFMLIANVAIAASIYFVGNMVDTDPSTLAAVTSFVNYMMQIMMAIIIGGMMSTFASRGLVSVGRIKEILATTNDLNYNNAAPVTELTGKVEFNHVDFTYPGDDEATLHDISFTAEPGQMIGVVGGTGSGKSTLVQLIPRLFDPTAGTVKIDDIDLKDVNEKSLRKAVSFVLQRAVLFSGTIADNLRQGKKDATLADMQRAARIAQAAEFIEKYPDTYDAPVEERSSNFSGGQKQRLSIARGVIGNPKILILDDSTSALDAKSEKLVKQALDTELKDTTTFVIAEKIASVINADKIIVLDEGRVVGEGSHAELVAHNKFYQEIYQTQKAKETTKEVQ</sequence>
<proteinExistence type="predicted"/>
<keyword evidence="3" id="KW-1003">Cell membrane</keyword>
<dbReference type="Pfam" id="PF00664">
    <property type="entry name" value="ABC_membrane"/>
    <property type="match status" value="1"/>
</dbReference>
<keyword evidence="8 9" id="KW-0472">Membrane</keyword>
<dbReference type="InterPro" id="IPR003439">
    <property type="entry name" value="ABC_transporter-like_ATP-bd"/>
</dbReference>
<keyword evidence="13" id="KW-1185">Reference proteome</keyword>
<evidence type="ECO:0000256" key="8">
    <source>
        <dbReference type="ARBA" id="ARBA00023136"/>
    </source>
</evidence>
<feature type="transmembrane region" description="Helical" evidence="9">
    <location>
        <begin position="277"/>
        <end position="296"/>
    </location>
</feature>
<feature type="transmembrane region" description="Helical" evidence="9">
    <location>
        <begin position="12"/>
        <end position="31"/>
    </location>
</feature>
<dbReference type="GO" id="GO:0015421">
    <property type="term" value="F:ABC-type oligopeptide transporter activity"/>
    <property type="evidence" value="ECO:0007669"/>
    <property type="project" value="TreeGrafter"/>
</dbReference>
<dbReference type="InterPro" id="IPR027417">
    <property type="entry name" value="P-loop_NTPase"/>
</dbReference>
<evidence type="ECO:0000256" key="3">
    <source>
        <dbReference type="ARBA" id="ARBA00022475"/>
    </source>
</evidence>
<dbReference type="PANTHER" id="PTHR43394:SF1">
    <property type="entry name" value="ATP-BINDING CASSETTE SUB-FAMILY B MEMBER 10, MITOCHONDRIAL"/>
    <property type="match status" value="1"/>
</dbReference>
<evidence type="ECO:0000256" key="7">
    <source>
        <dbReference type="ARBA" id="ARBA00022989"/>
    </source>
</evidence>
<dbReference type="GO" id="GO:0005886">
    <property type="term" value="C:plasma membrane"/>
    <property type="evidence" value="ECO:0007669"/>
    <property type="project" value="UniProtKB-SubCell"/>
</dbReference>
<keyword evidence="4 9" id="KW-0812">Transmembrane</keyword>
<dbReference type="InterPro" id="IPR003593">
    <property type="entry name" value="AAA+_ATPase"/>
</dbReference>
<evidence type="ECO:0000256" key="9">
    <source>
        <dbReference type="SAM" id="Phobius"/>
    </source>
</evidence>
<dbReference type="PROSITE" id="PS50929">
    <property type="entry name" value="ABC_TM1F"/>
    <property type="match status" value="1"/>
</dbReference>
<dbReference type="PROSITE" id="PS00211">
    <property type="entry name" value="ABC_TRANSPORTER_1"/>
    <property type="match status" value="1"/>
</dbReference>
<evidence type="ECO:0000259" key="11">
    <source>
        <dbReference type="PROSITE" id="PS50929"/>
    </source>
</evidence>
<dbReference type="InterPro" id="IPR039421">
    <property type="entry name" value="Type_1_exporter"/>
</dbReference>
<keyword evidence="5" id="KW-0547">Nucleotide-binding</keyword>
<dbReference type="Gene3D" id="1.20.1560.10">
    <property type="entry name" value="ABC transporter type 1, transmembrane domain"/>
    <property type="match status" value="1"/>
</dbReference>
<evidence type="ECO:0000256" key="4">
    <source>
        <dbReference type="ARBA" id="ARBA00022692"/>
    </source>
</evidence>
<evidence type="ECO:0000256" key="6">
    <source>
        <dbReference type="ARBA" id="ARBA00022840"/>
    </source>
</evidence>
<comment type="subcellular location">
    <subcellularLocation>
        <location evidence="1">Cell membrane</location>
        <topology evidence="1">Multi-pass membrane protein</topology>
    </subcellularLocation>
</comment>
<dbReference type="InterPro" id="IPR017871">
    <property type="entry name" value="ABC_transporter-like_CS"/>
</dbReference>
<dbReference type="Proteomes" id="UP000292886">
    <property type="component" value="Chromosome"/>
</dbReference>
<dbReference type="EMBL" id="CP037940">
    <property type="protein sequence ID" value="QBO36539.1"/>
    <property type="molecule type" value="Genomic_DNA"/>
</dbReference>
<feature type="domain" description="ABC transmembrane type-1" evidence="11">
    <location>
        <begin position="16"/>
        <end position="297"/>
    </location>
</feature>
<dbReference type="SUPFAM" id="SSF90123">
    <property type="entry name" value="ABC transporter transmembrane region"/>
    <property type="match status" value="1"/>
</dbReference>
<dbReference type="FunFam" id="3.40.50.300:FF:000221">
    <property type="entry name" value="Multidrug ABC transporter ATP-binding protein"/>
    <property type="match status" value="1"/>
</dbReference>
<dbReference type="PROSITE" id="PS50893">
    <property type="entry name" value="ABC_TRANSPORTER_2"/>
    <property type="match status" value="1"/>
</dbReference>
<feature type="transmembrane region" description="Helical" evidence="9">
    <location>
        <begin position="125"/>
        <end position="148"/>
    </location>
</feature>
<keyword evidence="6 12" id="KW-0067">ATP-binding</keyword>
<dbReference type="InterPro" id="IPR036640">
    <property type="entry name" value="ABC1_TM_sf"/>
</dbReference>
<accession>A0A4P6YUR6</accession>
<reference evidence="13" key="1">
    <citation type="submission" date="2019-03" db="EMBL/GenBank/DDBJ databases">
        <title>Weissella sp. 26KH-42 Genome sequencing.</title>
        <authorList>
            <person name="Heo J."/>
            <person name="Kim S.-J."/>
            <person name="Kim J.-S."/>
            <person name="Hong S.-B."/>
            <person name="Kwon S.-W."/>
        </authorList>
    </citation>
    <scope>NUCLEOTIDE SEQUENCE [LARGE SCALE GENOMIC DNA]</scope>
    <source>
        <strain evidence="13">26KH-42</strain>
    </source>
</reference>
<gene>
    <name evidence="12" type="ORF">EQG49_08655</name>
</gene>
<feature type="transmembrane region" description="Helical" evidence="9">
    <location>
        <begin position="154"/>
        <end position="174"/>
    </location>
</feature>
<dbReference type="GO" id="GO:0005524">
    <property type="term" value="F:ATP binding"/>
    <property type="evidence" value="ECO:0007669"/>
    <property type="project" value="UniProtKB-KW"/>
</dbReference>
<evidence type="ECO:0000256" key="5">
    <source>
        <dbReference type="ARBA" id="ARBA00022741"/>
    </source>
</evidence>
<dbReference type="KEGG" id="wei:EQG49_08655"/>
<protein>
    <submittedName>
        <fullName evidence="12">ABC transporter ATP-binding protein</fullName>
    </submittedName>
</protein>
<dbReference type="InterPro" id="IPR011527">
    <property type="entry name" value="ABC1_TM_dom"/>
</dbReference>
<dbReference type="CDD" id="cd18548">
    <property type="entry name" value="ABC_6TM_Tm287_like"/>
    <property type="match status" value="1"/>
</dbReference>
<dbReference type="GO" id="GO:0016887">
    <property type="term" value="F:ATP hydrolysis activity"/>
    <property type="evidence" value="ECO:0007669"/>
    <property type="project" value="InterPro"/>
</dbReference>